<accession>A0A0N0BL35</accession>
<evidence type="ECO:0000256" key="2">
    <source>
        <dbReference type="PIRSR" id="PIRSR640198-1"/>
    </source>
</evidence>
<feature type="active site" evidence="2">
    <location>
        <position position="231"/>
    </location>
</feature>
<dbReference type="EC" id="2.7.7.-" evidence="5"/>
<feature type="binding site" evidence="1">
    <location>
        <begin position="236"/>
        <end position="242"/>
    </location>
    <ligand>
        <name>ATP</name>
        <dbReference type="ChEBI" id="CHEBI:30616"/>
    </ligand>
</feature>
<feature type="binding site" evidence="1">
    <location>
        <position position="231"/>
    </location>
    <ligand>
        <name>ATP</name>
        <dbReference type="ChEBI" id="CHEBI:30616"/>
    </ligand>
</feature>
<feature type="binding site" evidence="1">
    <location>
        <position position="94"/>
    </location>
    <ligand>
        <name>ATP</name>
        <dbReference type="ChEBI" id="CHEBI:30616"/>
    </ligand>
</feature>
<feature type="binding site" evidence="1">
    <location>
        <position position="273"/>
    </location>
    <ligand>
        <name>ATP</name>
        <dbReference type="ChEBI" id="CHEBI:30616"/>
    </ligand>
</feature>
<dbReference type="GO" id="GO:0005524">
    <property type="term" value="F:ATP binding"/>
    <property type="evidence" value="ECO:0007669"/>
    <property type="project" value="UniProtKB-KW"/>
</dbReference>
<dbReference type="PANTHER" id="PTHR13504:SF38">
    <property type="entry name" value="FIDO DOMAIN-CONTAINING PROTEIN"/>
    <property type="match status" value="1"/>
</dbReference>
<feature type="binding site" evidence="3">
    <location>
        <begin position="273"/>
        <end position="274"/>
    </location>
    <ligand>
        <name>ATP</name>
        <dbReference type="ChEBI" id="CHEBI:30616"/>
    </ligand>
</feature>
<dbReference type="InterPro" id="IPR025758">
    <property type="entry name" value="Fic/DOC_N"/>
</dbReference>
<dbReference type="AlphaFoldDB" id="A0A0N0BL35"/>
<dbReference type="PATRIC" id="fig|271.14.peg.232"/>
<evidence type="ECO:0000259" key="4">
    <source>
        <dbReference type="PROSITE" id="PS51459"/>
    </source>
</evidence>
<dbReference type="InterPro" id="IPR026287">
    <property type="entry name" value="SoFic-like"/>
</dbReference>
<feature type="binding site" evidence="3">
    <location>
        <begin position="235"/>
        <end position="242"/>
    </location>
    <ligand>
        <name>ATP</name>
        <dbReference type="ChEBI" id="CHEBI:30616"/>
    </ligand>
</feature>
<keyword evidence="5" id="KW-0808">Transferase</keyword>
<dbReference type="GO" id="GO:0016779">
    <property type="term" value="F:nucleotidyltransferase activity"/>
    <property type="evidence" value="ECO:0007669"/>
    <property type="project" value="UniProtKB-KW"/>
</dbReference>
<comment type="caution">
    <text evidence="5">The sequence shown here is derived from an EMBL/GenBank/DDBJ whole genome shotgun (WGS) entry which is preliminary data.</text>
</comment>
<reference evidence="5 6" key="1">
    <citation type="submission" date="2015-07" db="EMBL/GenBank/DDBJ databases">
        <authorList>
            <person name="Noorani M."/>
        </authorList>
    </citation>
    <scope>NUCLEOTIDE SEQUENCE [LARGE SCALE GENOMIC DNA]</scope>
    <source>
        <strain evidence="6">ATCC 25104 / DSM 625 / JCM 10724 / NBRC 103206 / NCIMB 11243 / YT-1</strain>
    </source>
</reference>
<feature type="domain" description="Fido" evidence="4">
    <location>
        <begin position="144"/>
        <end position="295"/>
    </location>
</feature>
<dbReference type="PROSITE" id="PS51459">
    <property type="entry name" value="FIDO"/>
    <property type="match status" value="1"/>
</dbReference>
<keyword evidence="1" id="KW-0067">ATP-binding</keyword>
<dbReference type="EMBL" id="LHCI01000106">
    <property type="protein sequence ID" value="KOX89000.1"/>
    <property type="molecule type" value="Genomic_DNA"/>
</dbReference>
<dbReference type="Pfam" id="PF13784">
    <property type="entry name" value="Fic_N"/>
    <property type="match status" value="1"/>
</dbReference>
<dbReference type="PANTHER" id="PTHR13504">
    <property type="entry name" value="FIDO DOMAIN-CONTAINING PROTEIN DDB_G0283145"/>
    <property type="match status" value="1"/>
</dbReference>
<dbReference type="InterPro" id="IPR040198">
    <property type="entry name" value="Fido_containing"/>
</dbReference>
<dbReference type="InterPro" id="IPR036390">
    <property type="entry name" value="WH_DNA-bd_sf"/>
</dbReference>
<evidence type="ECO:0000313" key="6">
    <source>
        <dbReference type="Proteomes" id="UP000037685"/>
    </source>
</evidence>
<dbReference type="Gene3D" id="1.10.3290.10">
    <property type="entry name" value="Fido-like domain"/>
    <property type="match status" value="1"/>
</dbReference>
<evidence type="ECO:0000256" key="1">
    <source>
        <dbReference type="PIRSR" id="PIRSR038925-1"/>
    </source>
</evidence>
<proteinExistence type="predicted"/>
<sequence>MIQEGGVSIIKAVRPEDFAPQAPGKLLAIGRGLYAFLPDPLPPRLEWNQRLVLLLDEAGRALGELAGLLRQLPNPYLFIRPFIQKEAVLSSRIEGTQAGLLDVYALEAQVPLFPSPELREDAQEVLNYIRALERGRELLQEIPLSLRLLKEVHAVLLRGVRGGGRAPGEFRRAQNWIGPPGSSLEEARYVPPPPGPMLEALDALERFWNSDHKLPPLVEIALVHYQFEAIHPFLDGNGRIGRLLITLMLLERGLLPEPALYLSAYFERHRNLYYDLLLGVSQRGAWEDWLAFFLEGVRTEAKDVAARASRLLDLWREWRERYGRKGGSAHILGLLDLLFERPVLTVPLVKDRLEITHAWANRLVQRLEKDGILTTISKRKRNRLYAAQEILKILEEARHAQKAD</sequence>
<evidence type="ECO:0000256" key="3">
    <source>
        <dbReference type="PIRSR" id="PIRSR640198-2"/>
    </source>
</evidence>
<dbReference type="Pfam" id="PF02661">
    <property type="entry name" value="Fic"/>
    <property type="match status" value="1"/>
</dbReference>
<dbReference type="PIRSF" id="PIRSF038925">
    <property type="entry name" value="AMP-prot_trans"/>
    <property type="match status" value="1"/>
</dbReference>
<keyword evidence="1" id="KW-0547">Nucleotide-binding</keyword>
<evidence type="ECO:0000313" key="5">
    <source>
        <dbReference type="EMBL" id="KOX89000.1"/>
    </source>
</evidence>
<name>A0A0N0BL35_THEAQ</name>
<dbReference type="InterPro" id="IPR003812">
    <property type="entry name" value="Fido"/>
</dbReference>
<protein>
    <submittedName>
        <fullName evidence="5">Adenosine monophosphate-protein transferase SoFic</fullName>
        <ecNumber evidence="5">2.7.7.-</ecNumber>
    </submittedName>
</protein>
<dbReference type="SUPFAM" id="SSF46785">
    <property type="entry name" value="Winged helix' DNA-binding domain"/>
    <property type="match status" value="1"/>
</dbReference>
<organism evidence="5 6">
    <name type="scientific">Thermus aquaticus</name>
    <dbReference type="NCBI Taxonomy" id="271"/>
    <lineage>
        <taxon>Bacteria</taxon>
        <taxon>Thermotogati</taxon>
        <taxon>Deinococcota</taxon>
        <taxon>Deinococci</taxon>
        <taxon>Thermales</taxon>
        <taxon>Thermaceae</taxon>
        <taxon>Thermus</taxon>
    </lineage>
</organism>
<dbReference type="SUPFAM" id="SSF140931">
    <property type="entry name" value="Fic-like"/>
    <property type="match status" value="1"/>
</dbReference>
<dbReference type="Proteomes" id="UP000037685">
    <property type="component" value="Unassembled WGS sequence"/>
</dbReference>
<keyword evidence="5" id="KW-0548">Nucleotidyltransferase</keyword>
<gene>
    <name evidence="5" type="ORF">BVI061214_00143</name>
</gene>
<dbReference type="InterPro" id="IPR036597">
    <property type="entry name" value="Fido-like_dom_sf"/>
</dbReference>